<dbReference type="Pfam" id="PF00300">
    <property type="entry name" value="His_Phos_1"/>
    <property type="match status" value="1"/>
</dbReference>
<keyword evidence="5" id="KW-1185">Reference proteome</keyword>
<dbReference type="GO" id="GO:0005829">
    <property type="term" value="C:cytosol"/>
    <property type="evidence" value="ECO:0007669"/>
    <property type="project" value="TreeGrafter"/>
</dbReference>
<comment type="caution">
    <text evidence="4">The sequence shown here is derived from an EMBL/GenBank/DDBJ whole genome shotgun (WGS) entry which is preliminary data.</text>
</comment>
<evidence type="ECO:0000256" key="2">
    <source>
        <dbReference type="PIRSR" id="PIRSR613078-1"/>
    </source>
</evidence>
<feature type="active site" description="Tele-phosphohistidine intermediate" evidence="2">
    <location>
        <position position="9"/>
    </location>
</feature>
<dbReference type="PANTHER" id="PTHR46517:SF1">
    <property type="entry name" value="FRUCTOSE-2,6-BISPHOSPHATASE TIGAR"/>
    <property type="match status" value="1"/>
</dbReference>
<evidence type="ECO:0000256" key="1">
    <source>
        <dbReference type="ARBA" id="ARBA00022801"/>
    </source>
</evidence>
<accession>A0A4R4EKN1</accession>
<dbReference type="EMBL" id="SKFG01000004">
    <property type="protein sequence ID" value="TCZ78971.1"/>
    <property type="molecule type" value="Genomic_DNA"/>
</dbReference>
<dbReference type="GO" id="GO:0043456">
    <property type="term" value="P:regulation of pentose-phosphate shunt"/>
    <property type="evidence" value="ECO:0007669"/>
    <property type="project" value="TreeGrafter"/>
</dbReference>
<keyword evidence="1" id="KW-0378">Hydrolase</keyword>
<proteinExistence type="predicted"/>
<name>A0A4R4EKN1_9BACL</name>
<reference evidence="4 5" key="1">
    <citation type="submission" date="2019-03" db="EMBL/GenBank/DDBJ databases">
        <authorList>
            <person name="Kim M.K.M."/>
        </authorList>
    </citation>
    <scope>NUCLEOTIDE SEQUENCE [LARGE SCALE GENOMIC DNA]</scope>
    <source>
        <strain evidence="4 5">18JY21-1</strain>
    </source>
</reference>
<evidence type="ECO:0000256" key="3">
    <source>
        <dbReference type="PIRSR" id="PIRSR613078-2"/>
    </source>
</evidence>
<dbReference type="OrthoDB" id="9782128at2"/>
<organism evidence="4 5">
    <name type="scientific">Paenibacillus albiflavus</name>
    <dbReference type="NCBI Taxonomy" id="2545760"/>
    <lineage>
        <taxon>Bacteria</taxon>
        <taxon>Bacillati</taxon>
        <taxon>Bacillota</taxon>
        <taxon>Bacilli</taxon>
        <taxon>Bacillales</taxon>
        <taxon>Paenibacillaceae</taxon>
        <taxon>Paenibacillus</taxon>
    </lineage>
</organism>
<dbReference type="InterPro" id="IPR051695">
    <property type="entry name" value="Phosphoglycerate_Mutase"/>
</dbReference>
<protein>
    <submittedName>
        <fullName evidence="4">Histidine phosphatase family protein</fullName>
    </submittedName>
</protein>
<dbReference type="Proteomes" id="UP000295418">
    <property type="component" value="Unassembled WGS sequence"/>
</dbReference>
<gene>
    <name evidence="4" type="ORF">E0485_07395</name>
</gene>
<evidence type="ECO:0000313" key="5">
    <source>
        <dbReference type="Proteomes" id="UP000295418"/>
    </source>
</evidence>
<dbReference type="PANTHER" id="PTHR46517">
    <property type="entry name" value="FRUCTOSE-2,6-BISPHOSPHATASE TIGAR"/>
    <property type="match status" value="1"/>
</dbReference>
<feature type="active site" description="Proton donor/acceptor" evidence="2">
    <location>
        <position position="82"/>
    </location>
</feature>
<dbReference type="SUPFAM" id="SSF53254">
    <property type="entry name" value="Phosphoglycerate mutase-like"/>
    <property type="match status" value="1"/>
</dbReference>
<dbReference type="InterPro" id="IPR029033">
    <property type="entry name" value="His_PPase_superfam"/>
</dbReference>
<evidence type="ECO:0000313" key="4">
    <source>
        <dbReference type="EMBL" id="TCZ78971.1"/>
    </source>
</evidence>
<sequence>MTTIGLIRHGITDWNVENRWQGHSDIPLNEQGIAQAKAIARRLTGEHWDVLVASDLSRARHTAEMIGQAINLEVLIEPRLRERFCGEIEGTTASERFAKWGNDWKNLDLGFEDDEALGTRGKQVIEELAATHKGKKILIATHGGLIRTTLNKLIPSLNVKVAGIGNTSLTILHQTNDGWQCSLYNCTTHLDV</sequence>
<dbReference type="CDD" id="cd07067">
    <property type="entry name" value="HP_PGM_like"/>
    <property type="match status" value="1"/>
</dbReference>
<dbReference type="AlphaFoldDB" id="A0A4R4EKN1"/>
<dbReference type="GO" id="GO:0004331">
    <property type="term" value="F:fructose-2,6-bisphosphate 2-phosphatase activity"/>
    <property type="evidence" value="ECO:0007669"/>
    <property type="project" value="TreeGrafter"/>
</dbReference>
<feature type="binding site" evidence="3">
    <location>
        <position position="58"/>
    </location>
    <ligand>
        <name>substrate</name>
    </ligand>
</feature>
<dbReference type="Gene3D" id="3.40.50.1240">
    <property type="entry name" value="Phosphoglycerate mutase-like"/>
    <property type="match status" value="1"/>
</dbReference>
<dbReference type="GO" id="GO:0045820">
    <property type="term" value="P:negative regulation of glycolytic process"/>
    <property type="evidence" value="ECO:0007669"/>
    <property type="project" value="TreeGrafter"/>
</dbReference>
<feature type="binding site" evidence="3">
    <location>
        <begin position="8"/>
        <end position="15"/>
    </location>
    <ligand>
        <name>substrate</name>
    </ligand>
</feature>
<dbReference type="SMART" id="SM00855">
    <property type="entry name" value="PGAM"/>
    <property type="match status" value="1"/>
</dbReference>
<dbReference type="InterPro" id="IPR013078">
    <property type="entry name" value="His_Pase_superF_clade-1"/>
</dbReference>